<sequence length="267" mass="31586">MIDDKIEQSRENDEITPAENTDTSKAEVLGDFEKEEEIETEIIEVDEDEFDEDNLPWDVAKAKAGVLKAFKENSEVDLLKILKDNSFLFYDLYSRKYGIQPIFRELNFGTEFKCDFAWLNDNSSGPEWVLVEIEAPDMPLFKSTGKPTVKLYDAIEQVHTWEQYFEENKGEKTRVFGAVAQFRFILVTGTKEGWQTEHASRWRIQHGKRLKVEIRSMDTFMKSIKVAEEDPSELWSFAKYPKTKSHNELQKYWENYQYMDRWRKIID</sequence>
<dbReference type="Pfam" id="PF14082">
    <property type="entry name" value="SduA_C"/>
    <property type="match status" value="1"/>
</dbReference>
<dbReference type="Proteomes" id="UP000253209">
    <property type="component" value="Unassembled WGS sequence"/>
</dbReference>
<comment type="caution">
    <text evidence="3">The sequence shown here is derived from an EMBL/GenBank/DDBJ whole genome shotgun (WGS) entry which is preliminary data.</text>
</comment>
<evidence type="ECO:0000313" key="3">
    <source>
        <dbReference type="EMBL" id="RCH54670.1"/>
    </source>
</evidence>
<feature type="compositionally biased region" description="Basic and acidic residues" evidence="1">
    <location>
        <begin position="1"/>
        <end position="13"/>
    </location>
</feature>
<reference evidence="3 4" key="1">
    <citation type="submission" date="2018-05" db="EMBL/GenBank/DDBJ databases">
        <title>Mucilaginibacter hurinus sp. nov., isolated from briquette warehouse soil.</title>
        <authorList>
            <person name="Choi L."/>
        </authorList>
    </citation>
    <scope>NUCLEOTIDE SEQUENCE [LARGE SCALE GENOMIC DNA]</scope>
    <source>
        <strain evidence="3 4">ZR32</strain>
    </source>
</reference>
<evidence type="ECO:0000313" key="4">
    <source>
        <dbReference type="Proteomes" id="UP000253209"/>
    </source>
</evidence>
<accession>A0A367GMY4</accession>
<dbReference type="RefSeq" id="WP_114005653.1">
    <property type="nucleotide sequence ID" value="NZ_QGDC01000006.1"/>
</dbReference>
<organism evidence="3 4">
    <name type="scientific">Mucilaginibacter hurinus</name>
    <dbReference type="NCBI Taxonomy" id="2201324"/>
    <lineage>
        <taxon>Bacteria</taxon>
        <taxon>Pseudomonadati</taxon>
        <taxon>Bacteroidota</taxon>
        <taxon>Sphingobacteriia</taxon>
        <taxon>Sphingobacteriales</taxon>
        <taxon>Sphingobacteriaceae</taxon>
        <taxon>Mucilaginibacter</taxon>
    </lineage>
</organism>
<dbReference type="InterPro" id="IPR025359">
    <property type="entry name" value="SduA_C"/>
</dbReference>
<evidence type="ECO:0000256" key="1">
    <source>
        <dbReference type="SAM" id="MobiDB-lite"/>
    </source>
</evidence>
<feature type="domain" description="Shedu protein SduA C-terminal" evidence="2">
    <location>
        <begin position="73"/>
        <end position="220"/>
    </location>
</feature>
<keyword evidence="4" id="KW-1185">Reference proteome</keyword>
<dbReference type="OrthoDB" id="795022at2"/>
<gene>
    <name evidence="3" type="ORF">DJ568_12690</name>
</gene>
<proteinExistence type="predicted"/>
<evidence type="ECO:0000259" key="2">
    <source>
        <dbReference type="Pfam" id="PF14082"/>
    </source>
</evidence>
<feature type="region of interest" description="Disordered" evidence="1">
    <location>
        <begin position="1"/>
        <end position="30"/>
    </location>
</feature>
<dbReference type="EMBL" id="QGDC01000006">
    <property type="protein sequence ID" value="RCH54670.1"/>
    <property type="molecule type" value="Genomic_DNA"/>
</dbReference>
<name>A0A367GMY4_9SPHI</name>
<protein>
    <submittedName>
        <fullName evidence="3">DUF4263 domain-containing protein</fullName>
    </submittedName>
</protein>
<dbReference type="AlphaFoldDB" id="A0A367GMY4"/>